<evidence type="ECO:0000259" key="2">
    <source>
        <dbReference type="Pfam" id="PF10088"/>
    </source>
</evidence>
<feature type="region of interest" description="Disordered" evidence="1">
    <location>
        <begin position="71"/>
        <end position="94"/>
    </location>
</feature>
<organism evidence="3 4">
    <name type="scientific">Aquibium carbonis</name>
    <dbReference type="NCBI Taxonomy" id="2495581"/>
    <lineage>
        <taxon>Bacteria</taxon>
        <taxon>Pseudomonadati</taxon>
        <taxon>Pseudomonadota</taxon>
        <taxon>Alphaproteobacteria</taxon>
        <taxon>Hyphomicrobiales</taxon>
        <taxon>Phyllobacteriaceae</taxon>
        <taxon>Aquibium</taxon>
    </lineage>
</organism>
<dbReference type="OrthoDB" id="7314834at2"/>
<dbReference type="EMBL" id="RWKW01000055">
    <property type="protein sequence ID" value="RST85534.1"/>
    <property type="molecule type" value="Genomic_DNA"/>
</dbReference>
<keyword evidence="4" id="KW-1185">Reference proteome</keyword>
<feature type="region of interest" description="Disordered" evidence="1">
    <location>
        <begin position="1"/>
        <end position="32"/>
    </location>
</feature>
<dbReference type="Pfam" id="PF10088">
    <property type="entry name" value="DUF2326"/>
    <property type="match status" value="1"/>
</dbReference>
<proteinExistence type="predicted"/>
<reference evidence="3 4" key="1">
    <citation type="submission" date="2018-12" db="EMBL/GenBank/DDBJ databases">
        <title>Mesorhizobium carbonis sp. nov., isolated from coal mine water.</title>
        <authorList>
            <person name="Xin W."/>
            <person name="Xu Z."/>
            <person name="Xiang F."/>
            <person name="Zhang J."/>
            <person name="Xi L."/>
            <person name="Liu J."/>
        </authorList>
    </citation>
    <scope>NUCLEOTIDE SEQUENCE [LARGE SCALE GENOMIC DNA]</scope>
    <source>
        <strain evidence="3 4">B2.3</strain>
    </source>
</reference>
<feature type="compositionally biased region" description="Basic and acidic residues" evidence="1">
    <location>
        <begin position="71"/>
        <end position="82"/>
    </location>
</feature>
<protein>
    <submittedName>
        <fullName evidence="3">DUF2326 domain-containing protein</fullName>
    </submittedName>
</protein>
<evidence type="ECO:0000313" key="4">
    <source>
        <dbReference type="Proteomes" id="UP000278398"/>
    </source>
</evidence>
<comment type="caution">
    <text evidence="3">The sequence shown here is derived from an EMBL/GenBank/DDBJ whole genome shotgun (WGS) entry which is preliminary data.</text>
</comment>
<name>A0A3S0ARR0_9HYPH</name>
<dbReference type="InterPro" id="IPR018760">
    <property type="entry name" value="DUF2326"/>
</dbReference>
<evidence type="ECO:0000313" key="3">
    <source>
        <dbReference type="EMBL" id="RST85534.1"/>
    </source>
</evidence>
<evidence type="ECO:0000256" key="1">
    <source>
        <dbReference type="SAM" id="MobiDB-lite"/>
    </source>
</evidence>
<sequence>MSGVPSRPIRLSGLTRNRLPRRRRKPFATGINASARLPLRRALPRGRLGYPYKQEKSPVWLPPESVVDRMHPPRCSREESKTRGIPKRVGASADSADAPGMFRLFRRPSLDSASSKCRHRTSGLNTSVNMEIFAMDYAILKVASSRFGGPGFLIHDSHLFDGVDARQVASAIEIGAQLAAEEGVQYIVTMNSDKFDGLPLSEGSPIRSHVLPVVLEDTPEGGLFGFRFE</sequence>
<dbReference type="Proteomes" id="UP000278398">
    <property type="component" value="Unassembled WGS sequence"/>
</dbReference>
<feature type="domain" description="DUF2326" evidence="2">
    <location>
        <begin position="128"/>
        <end position="228"/>
    </location>
</feature>
<gene>
    <name evidence="3" type="ORF">EJC49_15495</name>
</gene>
<accession>A0A3S0ARR0</accession>
<dbReference type="AlphaFoldDB" id="A0A3S0ARR0"/>